<feature type="transmembrane region" description="Helical" evidence="7">
    <location>
        <begin position="403"/>
        <end position="421"/>
    </location>
</feature>
<proteinExistence type="predicted"/>
<dbReference type="SUPFAM" id="SSF53448">
    <property type="entry name" value="Nucleotide-diphospho-sugar transferases"/>
    <property type="match status" value="1"/>
</dbReference>
<evidence type="ECO:0000313" key="8">
    <source>
        <dbReference type="EMBL" id="CAF9922600.1"/>
    </source>
</evidence>
<dbReference type="InterPro" id="IPR029044">
    <property type="entry name" value="Nucleotide-diphossugar_trans"/>
</dbReference>
<feature type="transmembrane region" description="Helical" evidence="7">
    <location>
        <begin position="504"/>
        <end position="523"/>
    </location>
</feature>
<name>A0A8H3IIY6_9LECA</name>
<dbReference type="PANTHER" id="PTHR43867:SF7">
    <property type="entry name" value="CELLULOSE SYNTHASE (EUROFUNG)"/>
    <property type="match status" value="1"/>
</dbReference>
<dbReference type="CDD" id="cd06421">
    <property type="entry name" value="CESA_CelA_like"/>
    <property type="match status" value="1"/>
</dbReference>
<dbReference type="PANTHER" id="PTHR43867">
    <property type="entry name" value="CELLULOSE SYNTHASE CATALYTIC SUBUNIT A [UDP-FORMING]"/>
    <property type="match status" value="1"/>
</dbReference>
<keyword evidence="9" id="KW-1185">Reference proteome</keyword>
<organism evidence="8 9">
    <name type="scientific">Alectoria fallacina</name>
    <dbReference type="NCBI Taxonomy" id="1903189"/>
    <lineage>
        <taxon>Eukaryota</taxon>
        <taxon>Fungi</taxon>
        <taxon>Dikarya</taxon>
        <taxon>Ascomycota</taxon>
        <taxon>Pezizomycotina</taxon>
        <taxon>Lecanoromycetes</taxon>
        <taxon>OSLEUM clade</taxon>
        <taxon>Lecanoromycetidae</taxon>
        <taxon>Lecanorales</taxon>
        <taxon>Lecanorineae</taxon>
        <taxon>Parmeliaceae</taxon>
        <taxon>Alectoria</taxon>
    </lineage>
</organism>
<evidence type="ECO:0008006" key="10">
    <source>
        <dbReference type="Google" id="ProtNLM"/>
    </source>
</evidence>
<dbReference type="Gene3D" id="3.90.550.10">
    <property type="entry name" value="Spore Coat Polysaccharide Biosynthesis Protein SpsA, Chain A"/>
    <property type="match status" value="1"/>
</dbReference>
<dbReference type="Pfam" id="PF13641">
    <property type="entry name" value="Glyco_tranf_2_3"/>
    <property type="match status" value="1"/>
</dbReference>
<evidence type="ECO:0000256" key="3">
    <source>
        <dbReference type="ARBA" id="ARBA00022679"/>
    </source>
</evidence>
<evidence type="ECO:0000256" key="5">
    <source>
        <dbReference type="ARBA" id="ARBA00022989"/>
    </source>
</evidence>
<dbReference type="Proteomes" id="UP000664203">
    <property type="component" value="Unassembled WGS sequence"/>
</dbReference>
<dbReference type="GO" id="GO:0016020">
    <property type="term" value="C:membrane"/>
    <property type="evidence" value="ECO:0007669"/>
    <property type="project" value="UniProtKB-SubCell"/>
</dbReference>
<dbReference type="GO" id="GO:0016757">
    <property type="term" value="F:glycosyltransferase activity"/>
    <property type="evidence" value="ECO:0007669"/>
    <property type="project" value="UniProtKB-KW"/>
</dbReference>
<dbReference type="AlphaFoldDB" id="A0A8H3IIY6"/>
<keyword evidence="4 7" id="KW-0812">Transmembrane</keyword>
<accession>A0A8H3IIY6</accession>
<evidence type="ECO:0000256" key="6">
    <source>
        <dbReference type="ARBA" id="ARBA00023136"/>
    </source>
</evidence>
<evidence type="ECO:0000256" key="4">
    <source>
        <dbReference type="ARBA" id="ARBA00022692"/>
    </source>
</evidence>
<keyword evidence="5 7" id="KW-1133">Transmembrane helix</keyword>
<keyword evidence="6 7" id="KW-0472">Membrane</keyword>
<keyword evidence="2" id="KW-0328">Glycosyltransferase</keyword>
<comment type="subcellular location">
    <subcellularLocation>
        <location evidence="1">Membrane</location>
        <topology evidence="1">Multi-pass membrane protein</topology>
    </subcellularLocation>
</comment>
<evidence type="ECO:0000256" key="7">
    <source>
        <dbReference type="SAM" id="Phobius"/>
    </source>
</evidence>
<evidence type="ECO:0000256" key="1">
    <source>
        <dbReference type="ARBA" id="ARBA00004141"/>
    </source>
</evidence>
<sequence length="526" mass="58964">MRPTFRLAGDEVPTVDILITCCGESLDVVLDTVRAACMLDYPSERYRVILLDDGNSADLKDHIELLRKNQGNLFYTARGVDVTTHSKAANLNHGFSFAERLKTGPSEYVAVLDVDMIPMPEFLRALLPHLLDDPSFAMATLPQNFYNMVDGDPLCQGLDSAYDVFFLQQDSSDGCFCTGSGWVLRRSAAEQIGGIPTDQLNEDLMTSLVLCAKGWKIAYVWEPLQWGLVPDSLAGQAKQAARWSKGYMSIAPALIGTRLANMSLAERLQPAFGVLAFFGPAFALTCAMFFIPTVLITGKPFVTLETPQKLRNLLILSSLQLLVTWLNGFIIAVSVGFRAQIWPPYRHPFLAPFQSLAALMFFFPVTQKSTPSGSPLDGEPEREARASNSFVRRLKFLLGDLSLWFQILVISSTLFGIRLCVQRALSMDVGYQHQLQRLFVGAAWPPAFVHWMMFIVECWKPINHALFPPRIQPREAFLNRDPKTKVAYPSDMAKDGKRIRPSQGFSFFILAYALFILVCSWRMKFE</sequence>
<dbReference type="OrthoDB" id="2331083at2759"/>
<dbReference type="InterPro" id="IPR050321">
    <property type="entry name" value="Glycosyltr_2/OpgH_subfam"/>
</dbReference>
<keyword evidence="3" id="KW-0808">Transferase</keyword>
<evidence type="ECO:0000313" key="9">
    <source>
        <dbReference type="Proteomes" id="UP000664203"/>
    </source>
</evidence>
<evidence type="ECO:0000256" key="2">
    <source>
        <dbReference type="ARBA" id="ARBA00022676"/>
    </source>
</evidence>
<reference evidence="8" key="1">
    <citation type="submission" date="2021-03" db="EMBL/GenBank/DDBJ databases">
        <authorList>
            <person name="Tagirdzhanova G."/>
        </authorList>
    </citation>
    <scope>NUCLEOTIDE SEQUENCE</scope>
</reference>
<dbReference type="EMBL" id="CAJPDR010000157">
    <property type="protein sequence ID" value="CAF9922600.1"/>
    <property type="molecule type" value="Genomic_DNA"/>
</dbReference>
<feature type="transmembrane region" description="Helical" evidence="7">
    <location>
        <begin position="349"/>
        <end position="366"/>
    </location>
</feature>
<feature type="transmembrane region" description="Helical" evidence="7">
    <location>
        <begin position="271"/>
        <end position="295"/>
    </location>
</feature>
<comment type="caution">
    <text evidence="8">The sequence shown here is derived from an EMBL/GenBank/DDBJ whole genome shotgun (WGS) entry which is preliminary data.</text>
</comment>
<gene>
    <name evidence="8" type="ORF">ALECFALPRED_002127</name>
</gene>
<protein>
    <recommendedName>
        <fullName evidence="10">Glycosyltransferase 2-like domain-containing protein</fullName>
    </recommendedName>
</protein>
<feature type="transmembrane region" description="Helical" evidence="7">
    <location>
        <begin position="315"/>
        <end position="337"/>
    </location>
</feature>